<proteinExistence type="predicted"/>
<protein>
    <submittedName>
        <fullName evidence="2">Uncharacterized protein</fullName>
    </submittedName>
</protein>
<evidence type="ECO:0000313" key="2">
    <source>
        <dbReference type="EMBL" id="KAL2740919.1"/>
    </source>
</evidence>
<evidence type="ECO:0000256" key="1">
    <source>
        <dbReference type="SAM" id="MobiDB-lite"/>
    </source>
</evidence>
<reference evidence="2 3" key="1">
    <citation type="journal article" date="2024" name="Ann. Entomol. Soc. Am.">
        <title>Genomic analyses of the southern and eastern yellowjacket wasps (Hymenoptera: Vespidae) reveal evolutionary signatures of social life.</title>
        <authorList>
            <person name="Catto M.A."/>
            <person name="Caine P.B."/>
            <person name="Orr S.E."/>
            <person name="Hunt B.G."/>
            <person name="Goodisman M.A.D."/>
        </authorList>
    </citation>
    <scope>NUCLEOTIDE SEQUENCE [LARGE SCALE GENOMIC DNA]</scope>
    <source>
        <strain evidence="2">233</strain>
        <tissue evidence="2">Head and thorax</tissue>
    </source>
</reference>
<keyword evidence="3" id="KW-1185">Reference proteome</keyword>
<comment type="caution">
    <text evidence="2">The sequence shown here is derived from an EMBL/GenBank/DDBJ whole genome shotgun (WGS) entry which is preliminary data.</text>
</comment>
<dbReference type="Proteomes" id="UP001607302">
    <property type="component" value="Unassembled WGS sequence"/>
</dbReference>
<feature type="region of interest" description="Disordered" evidence="1">
    <location>
        <begin position="57"/>
        <end position="89"/>
    </location>
</feature>
<dbReference type="AlphaFoldDB" id="A0ABD2C795"/>
<dbReference type="EMBL" id="JAUDFV010000020">
    <property type="protein sequence ID" value="KAL2740919.1"/>
    <property type="molecule type" value="Genomic_DNA"/>
</dbReference>
<feature type="compositionally biased region" description="Pro residues" evidence="1">
    <location>
        <begin position="79"/>
        <end position="89"/>
    </location>
</feature>
<gene>
    <name evidence="2" type="ORF">V1478_001060</name>
</gene>
<evidence type="ECO:0000313" key="3">
    <source>
        <dbReference type="Proteomes" id="UP001607302"/>
    </source>
</evidence>
<name>A0ABD2C795_VESSQ</name>
<organism evidence="2 3">
    <name type="scientific">Vespula squamosa</name>
    <name type="common">Southern yellow jacket</name>
    <name type="synonym">Wasp</name>
    <dbReference type="NCBI Taxonomy" id="30214"/>
    <lineage>
        <taxon>Eukaryota</taxon>
        <taxon>Metazoa</taxon>
        <taxon>Ecdysozoa</taxon>
        <taxon>Arthropoda</taxon>
        <taxon>Hexapoda</taxon>
        <taxon>Insecta</taxon>
        <taxon>Pterygota</taxon>
        <taxon>Neoptera</taxon>
        <taxon>Endopterygota</taxon>
        <taxon>Hymenoptera</taxon>
        <taxon>Apocrita</taxon>
        <taxon>Aculeata</taxon>
        <taxon>Vespoidea</taxon>
        <taxon>Vespidae</taxon>
        <taxon>Vespinae</taxon>
        <taxon>Vespula</taxon>
    </lineage>
</organism>
<sequence>MYISSKRRILNDTTETTSVKVSQRNLENVVKGESIRSEYAFSLEVIMGLDIRYPYRSKPANFGDTSDSDHAEQIVPLGSPHPPPSTPNP</sequence>
<accession>A0ABD2C795</accession>